<protein>
    <submittedName>
        <fullName evidence="1">Uncharacterized protein</fullName>
    </submittedName>
</protein>
<comment type="caution">
    <text evidence="1">The sequence shown here is derived from an EMBL/GenBank/DDBJ whole genome shotgun (WGS) entry which is preliminary data.</text>
</comment>
<dbReference type="RefSeq" id="WP_126625748.1">
    <property type="nucleotide sequence ID" value="NZ_BIFT01000001.1"/>
</dbReference>
<dbReference type="EMBL" id="BIFT01000001">
    <property type="protein sequence ID" value="GCE25130.1"/>
    <property type="molecule type" value="Genomic_DNA"/>
</dbReference>
<evidence type="ECO:0000313" key="2">
    <source>
        <dbReference type="Proteomes" id="UP000287171"/>
    </source>
</evidence>
<proteinExistence type="predicted"/>
<evidence type="ECO:0000313" key="1">
    <source>
        <dbReference type="EMBL" id="GCE25130.1"/>
    </source>
</evidence>
<accession>A0A402B197</accession>
<organism evidence="1 2">
    <name type="scientific">Dictyobacter alpinus</name>
    <dbReference type="NCBI Taxonomy" id="2014873"/>
    <lineage>
        <taxon>Bacteria</taxon>
        <taxon>Bacillati</taxon>
        <taxon>Chloroflexota</taxon>
        <taxon>Ktedonobacteria</taxon>
        <taxon>Ktedonobacterales</taxon>
        <taxon>Dictyobacteraceae</taxon>
        <taxon>Dictyobacter</taxon>
    </lineage>
</organism>
<reference evidence="2" key="1">
    <citation type="submission" date="2018-12" db="EMBL/GenBank/DDBJ databases">
        <title>Tengunoibacter tsumagoiensis gen. nov., sp. nov., Dictyobacter kobayashii sp. nov., D. alpinus sp. nov., and D. joshuensis sp. nov. and description of Dictyobacteraceae fam. nov. within the order Ktedonobacterales isolated from Tengu-no-mugimeshi.</title>
        <authorList>
            <person name="Wang C.M."/>
            <person name="Zheng Y."/>
            <person name="Sakai Y."/>
            <person name="Toyoda A."/>
            <person name="Minakuchi Y."/>
            <person name="Abe K."/>
            <person name="Yokota A."/>
            <person name="Yabe S."/>
        </authorList>
    </citation>
    <scope>NUCLEOTIDE SEQUENCE [LARGE SCALE GENOMIC DNA]</scope>
    <source>
        <strain evidence="2">Uno16</strain>
    </source>
</reference>
<gene>
    <name evidence="1" type="ORF">KDA_06140</name>
</gene>
<name>A0A402B197_9CHLR</name>
<sequence length="76" mass="8619">MVLPVPSLSYPARREVVERIAPCYREASFQEKGALLDTLVAVTGYTREYAIGLLKQSPQGLHRLVRPHPRRYGLQV</sequence>
<keyword evidence="2" id="KW-1185">Reference proteome</keyword>
<dbReference type="Proteomes" id="UP000287171">
    <property type="component" value="Unassembled WGS sequence"/>
</dbReference>
<dbReference type="AlphaFoldDB" id="A0A402B197"/>